<dbReference type="Proteomes" id="UP000195602">
    <property type="component" value="Unassembled WGS sequence"/>
</dbReference>
<evidence type="ECO:0000256" key="7">
    <source>
        <dbReference type="SAM" id="Phobius"/>
    </source>
</evidence>
<dbReference type="GO" id="GO:0005774">
    <property type="term" value="C:vacuolar membrane"/>
    <property type="evidence" value="ECO:0007669"/>
    <property type="project" value="UniProtKB-SubCell"/>
</dbReference>
<dbReference type="Pfam" id="PF03105">
    <property type="entry name" value="SPX"/>
    <property type="match status" value="1"/>
</dbReference>
<comment type="caution">
    <text evidence="9">The sequence shown here is derived from an EMBL/GenBank/DDBJ whole genome shotgun (WGS) entry which is preliminary data.</text>
</comment>
<feature type="transmembrane region" description="Helical" evidence="7">
    <location>
        <begin position="836"/>
        <end position="856"/>
    </location>
</feature>
<evidence type="ECO:0000256" key="3">
    <source>
        <dbReference type="ARBA" id="ARBA00022692"/>
    </source>
</evidence>
<protein>
    <recommendedName>
        <fullName evidence="8">SPX domain-containing protein</fullName>
    </recommendedName>
</protein>
<dbReference type="KEGG" id="clus:A9F13_01g06732"/>
<dbReference type="OMA" id="IRYWNEF"/>
<sequence>MKFGKNLAYLSIPEWKAYNLDYNDLKAKIREATRSPHSDLTSLHEAFVENFNYLNLFVSSKSGELSRKLKVCRNEFQLIEQDSNSSNAERLSNLTSLHYQIINEISGELRKLTKFILVQKIAVKKILKKFKKHYPNEALGQAFIGSLTQILMSNPKSFLNYDLTHLTSELSNLLDNVTRESNSLNELVHKKYLYEPMQGQHLPRPSISTAKSSRTITTLGSSPESAIDPRVEFSVDHIGKFDLVSNVKKNFSLHTIIPKDVISRNDVCLSIEVYLNMPKLGSASRVSITYLTTGIDDANPSSIISYEESDLSIIIAFTGGLRKYGYCSLPNSITEVLLEYLNAQGKTRATLETKLLRYLDSSDSSNMTRLTLNHLIGSDLKPSSKIVCTRTRYYLSKDSTQHENEDDVKDTLSASPYDNDHGPESNTPSTVDTKVYEDSYYMHFDEDIFTTNEIHGHVSFDTSTMDPFPFNKFSIYSNDSNLHHFETSLQSTITENILDSKYKAITLKKLPVKLQNFVSNTSVHMLKNLSIYDYMRSCYFNVVPDDINNHYSKLLNINLFKAYENVENVTKQTNVDETISQDKSRSILKRQMSCKSLNGLSSRVATPVNERTSLFDNESVSNSRQTKDAQTSIVSSTFYDTYHNPYAQRYNDLETLDDNEEEDSYFIYLTFNSELEHNFLNNVLLSFIKFKHRVRRAMYAFRFLDANDSIWKHHKQQFSDQRGSSILNYDSLNEDPTYLTSEDDYKRLFICDYDHVLSILYFTLAISALFISGINLGIVYGLLKLQEEDVDFGIFNNLSVVSILVLGYLFALIFGMTSINLSFHRFREVPTSHSCIIWVAFIAVASTIFWTGAALVS</sequence>
<dbReference type="GO" id="GO:0033254">
    <property type="term" value="C:vacuolar transporter chaperone complex"/>
    <property type="evidence" value="ECO:0007669"/>
    <property type="project" value="UniProtKB-ARBA"/>
</dbReference>
<comment type="subcellular location">
    <subcellularLocation>
        <location evidence="1">Vacuole membrane</location>
        <topology evidence="1">Multi-pass membrane protein</topology>
    </subcellularLocation>
</comment>
<proteinExistence type="predicted"/>
<feature type="transmembrane region" description="Helical" evidence="7">
    <location>
        <begin position="759"/>
        <end position="783"/>
    </location>
</feature>
<evidence type="ECO:0000256" key="4">
    <source>
        <dbReference type="ARBA" id="ARBA00022989"/>
    </source>
</evidence>
<evidence type="ECO:0000313" key="9">
    <source>
        <dbReference type="EMBL" id="OVF11198.1"/>
    </source>
</evidence>
<evidence type="ECO:0000256" key="6">
    <source>
        <dbReference type="SAM" id="MobiDB-lite"/>
    </source>
</evidence>
<feature type="transmembrane region" description="Helical" evidence="7">
    <location>
        <begin position="795"/>
        <end position="816"/>
    </location>
</feature>
<dbReference type="PANTHER" id="PTHR46140">
    <property type="entry name" value="VACUOLAR TRANSPORTER CHAPERONE 1-RELATED"/>
    <property type="match status" value="1"/>
</dbReference>
<evidence type="ECO:0000313" key="10">
    <source>
        <dbReference type="Proteomes" id="UP000195602"/>
    </source>
</evidence>
<evidence type="ECO:0000259" key="8">
    <source>
        <dbReference type="PROSITE" id="PS51382"/>
    </source>
</evidence>
<dbReference type="PROSITE" id="PS51382">
    <property type="entry name" value="SPX"/>
    <property type="match status" value="1"/>
</dbReference>
<dbReference type="EMBL" id="LYUB02000001">
    <property type="protein sequence ID" value="OVF11198.1"/>
    <property type="molecule type" value="Genomic_DNA"/>
</dbReference>
<dbReference type="GO" id="GO:0006799">
    <property type="term" value="P:polyphosphate biosynthetic process"/>
    <property type="evidence" value="ECO:0007669"/>
    <property type="project" value="UniProtKB-ARBA"/>
</dbReference>
<feature type="domain" description="SPX" evidence="8">
    <location>
        <begin position="1"/>
        <end position="144"/>
    </location>
</feature>
<keyword evidence="3 7" id="KW-0812">Transmembrane</keyword>
<keyword evidence="5 7" id="KW-0472">Membrane</keyword>
<dbReference type="InterPro" id="IPR004331">
    <property type="entry name" value="SPX_dom"/>
</dbReference>
<gene>
    <name evidence="9" type="ORF">A9F13_01g06732</name>
</gene>
<feature type="region of interest" description="Disordered" evidence="6">
    <location>
        <begin position="399"/>
        <end position="432"/>
    </location>
</feature>
<evidence type="ECO:0000256" key="2">
    <source>
        <dbReference type="ARBA" id="ARBA00022554"/>
    </source>
</evidence>
<evidence type="ECO:0000256" key="1">
    <source>
        <dbReference type="ARBA" id="ARBA00004128"/>
    </source>
</evidence>
<dbReference type="InterPro" id="IPR051572">
    <property type="entry name" value="VTC_Complex_Subunit"/>
</dbReference>
<keyword evidence="2" id="KW-0926">Vacuole</keyword>
<evidence type="ECO:0000256" key="5">
    <source>
        <dbReference type="ARBA" id="ARBA00023136"/>
    </source>
</evidence>
<dbReference type="PANTHER" id="PTHR46140:SF1">
    <property type="entry name" value="VACUOLAR TRANSPORTER CHAPERONE COMPLEX SUBUNIT 4-RELATED"/>
    <property type="match status" value="1"/>
</dbReference>
<keyword evidence="4 7" id="KW-1133">Transmembrane helix</keyword>
<reference evidence="9 10" key="1">
    <citation type="submission" date="2017-04" db="EMBL/GenBank/DDBJ databases">
        <title>Draft genome of the yeast Clavispora lusitaniae type strain CBS 6936.</title>
        <authorList>
            <person name="Durrens P."/>
            <person name="Klopp C."/>
            <person name="Biteau N."/>
            <person name="Fitton-Ouhabi V."/>
            <person name="Dementhon K."/>
            <person name="Accoceberry I."/>
            <person name="Sherman D.J."/>
            <person name="Noel T."/>
        </authorList>
    </citation>
    <scope>NUCLEOTIDE SEQUENCE [LARGE SCALE GENOMIC DNA]</scope>
    <source>
        <strain evidence="9 10">CBS 6936</strain>
    </source>
</reference>
<dbReference type="AlphaFoldDB" id="A0AA91Q4Q1"/>
<name>A0AA91Q4Q1_CLALS</name>
<dbReference type="CDD" id="cd14474">
    <property type="entry name" value="SPX_YDR089W"/>
    <property type="match status" value="1"/>
</dbReference>
<accession>A0AA91Q4Q1</accession>
<organism evidence="9 10">
    <name type="scientific">Clavispora lusitaniae</name>
    <name type="common">Candida lusitaniae</name>
    <dbReference type="NCBI Taxonomy" id="36911"/>
    <lineage>
        <taxon>Eukaryota</taxon>
        <taxon>Fungi</taxon>
        <taxon>Dikarya</taxon>
        <taxon>Ascomycota</taxon>
        <taxon>Saccharomycotina</taxon>
        <taxon>Pichiomycetes</taxon>
        <taxon>Metschnikowiaceae</taxon>
        <taxon>Clavispora</taxon>
    </lineage>
</organism>